<dbReference type="InterPro" id="IPR004875">
    <property type="entry name" value="DDE_SF_endonuclease_dom"/>
</dbReference>
<dbReference type="GO" id="GO:0003676">
    <property type="term" value="F:nucleic acid binding"/>
    <property type="evidence" value="ECO:0007669"/>
    <property type="project" value="InterPro"/>
</dbReference>
<accession>A0A0C3FUC6</accession>
<feature type="non-terminal residue" evidence="2">
    <location>
        <position position="1"/>
    </location>
</feature>
<dbReference type="HOGENOM" id="CLU_013929_19_0_1"/>
<sequence>RIGPSVKEWTNDAIGLEWIKKSDKNTSAKANGRYQLLVDEHNSHYTRGFLEYARTHKILVLCYPAHTTHVLQELDVVIS</sequence>
<reference evidence="3" key="2">
    <citation type="submission" date="2015-01" db="EMBL/GenBank/DDBJ databases">
        <title>Evolutionary Origins and Diversification of the Mycorrhizal Mutualists.</title>
        <authorList>
            <consortium name="DOE Joint Genome Institute"/>
            <consortium name="Mycorrhizal Genomics Consortium"/>
            <person name="Kohler A."/>
            <person name="Kuo A."/>
            <person name="Nagy L.G."/>
            <person name="Floudas D."/>
            <person name="Copeland A."/>
            <person name="Barry K.W."/>
            <person name="Cichocki N."/>
            <person name="Veneault-Fourrey C."/>
            <person name="LaButti K."/>
            <person name="Lindquist E.A."/>
            <person name="Lipzen A."/>
            <person name="Lundell T."/>
            <person name="Morin E."/>
            <person name="Murat C."/>
            <person name="Riley R."/>
            <person name="Ohm R."/>
            <person name="Sun H."/>
            <person name="Tunlid A."/>
            <person name="Henrissat B."/>
            <person name="Grigoriev I.V."/>
            <person name="Hibbett D.S."/>
            <person name="Martin F."/>
        </authorList>
    </citation>
    <scope>NUCLEOTIDE SEQUENCE [LARGE SCALE GENOMIC DNA]</scope>
    <source>
        <strain evidence="3">F 1598</strain>
    </source>
</reference>
<organism evidence="2 3">
    <name type="scientific">Piloderma croceum (strain F 1598)</name>
    <dbReference type="NCBI Taxonomy" id="765440"/>
    <lineage>
        <taxon>Eukaryota</taxon>
        <taxon>Fungi</taxon>
        <taxon>Dikarya</taxon>
        <taxon>Basidiomycota</taxon>
        <taxon>Agaricomycotina</taxon>
        <taxon>Agaricomycetes</taxon>
        <taxon>Agaricomycetidae</taxon>
        <taxon>Atheliales</taxon>
        <taxon>Atheliaceae</taxon>
        <taxon>Piloderma</taxon>
    </lineage>
</organism>
<dbReference type="AlphaFoldDB" id="A0A0C3FUC6"/>
<feature type="non-terminal residue" evidence="2">
    <location>
        <position position="79"/>
    </location>
</feature>
<dbReference type="Proteomes" id="UP000054166">
    <property type="component" value="Unassembled WGS sequence"/>
</dbReference>
<dbReference type="InParanoid" id="A0A0C3FUC6"/>
<protein>
    <recommendedName>
        <fullName evidence="1">DDE-1 domain-containing protein</fullName>
    </recommendedName>
</protein>
<proteinExistence type="predicted"/>
<keyword evidence="3" id="KW-1185">Reference proteome</keyword>
<evidence type="ECO:0000259" key="1">
    <source>
        <dbReference type="Pfam" id="PF03184"/>
    </source>
</evidence>
<feature type="domain" description="DDE-1" evidence="1">
    <location>
        <begin position="7"/>
        <end position="78"/>
    </location>
</feature>
<name>A0A0C3FUC6_PILCF</name>
<evidence type="ECO:0000313" key="2">
    <source>
        <dbReference type="EMBL" id="KIM87985.1"/>
    </source>
</evidence>
<evidence type="ECO:0000313" key="3">
    <source>
        <dbReference type="Proteomes" id="UP000054166"/>
    </source>
</evidence>
<dbReference type="Pfam" id="PF03184">
    <property type="entry name" value="DDE_1"/>
    <property type="match status" value="1"/>
</dbReference>
<gene>
    <name evidence="2" type="ORF">PILCRDRAFT_56547</name>
</gene>
<dbReference type="EMBL" id="KN832978">
    <property type="protein sequence ID" value="KIM87985.1"/>
    <property type="molecule type" value="Genomic_DNA"/>
</dbReference>
<reference evidence="2 3" key="1">
    <citation type="submission" date="2014-04" db="EMBL/GenBank/DDBJ databases">
        <authorList>
            <consortium name="DOE Joint Genome Institute"/>
            <person name="Kuo A."/>
            <person name="Tarkka M."/>
            <person name="Buscot F."/>
            <person name="Kohler A."/>
            <person name="Nagy L.G."/>
            <person name="Floudas D."/>
            <person name="Copeland A."/>
            <person name="Barry K.W."/>
            <person name="Cichocki N."/>
            <person name="Veneault-Fourrey C."/>
            <person name="LaButti K."/>
            <person name="Lindquist E.A."/>
            <person name="Lipzen A."/>
            <person name="Lundell T."/>
            <person name="Morin E."/>
            <person name="Murat C."/>
            <person name="Sun H."/>
            <person name="Tunlid A."/>
            <person name="Henrissat B."/>
            <person name="Grigoriev I.V."/>
            <person name="Hibbett D.S."/>
            <person name="Martin F."/>
            <person name="Nordberg H.P."/>
            <person name="Cantor M.N."/>
            <person name="Hua S.X."/>
        </authorList>
    </citation>
    <scope>NUCLEOTIDE SEQUENCE [LARGE SCALE GENOMIC DNA]</scope>
    <source>
        <strain evidence="2 3">F 1598</strain>
    </source>
</reference>
<dbReference type="STRING" id="765440.A0A0C3FUC6"/>
<dbReference type="OrthoDB" id="2917041at2759"/>